<reference evidence="2" key="1">
    <citation type="submission" date="2021-01" db="EMBL/GenBank/DDBJ databases">
        <authorList>
            <person name="Corre E."/>
            <person name="Pelletier E."/>
            <person name="Niang G."/>
            <person name="Scheremetjew M."/>
            <person name="Finn R."/>
            <person name="Kale V."/>
            <person name="Holt S."/>
            <person name="Cochrane G."/>
            <person name="Meng A."/>
            <person name="Brown T."/>
            <person name="Cohen L."/>
        </authorList>
    </citation>
    <scope>NUCLEOTIDE SEQUENCE</scope>
    <source>
        <strain evidence="2">Pbaha01</strain>
    </source>
</reference>
<gene>
    <name evidence="2" type="ORF">PBAH0796_LOCUS252</name>
</gene>
<feature type="region of interest" description="Disordered" evidence="1">
    <location>
        <begin position="266"/>
        <end position="294"/>
    </location>
</feature>
<dbReference type="EMBL" id="HBEG01000492">
    <property type="protein sequence ID" value="CAD8344514.1"/>
    <property type="molecule type" value="Transcribed_RNA"/>
</dbReference>
<protein>
    <submittedName>
        <fullName evidence="2">Uncharacterized protein</fullName>
    </submittedName>
</protein>
<dbReference type="AlphaFoldDB" id="A0A7R9ZUP3"/>
<evidence type="ECO:0000256" key="1">
    <source>
        <dbReference type="SAM" id="MobiDB-lite"/>
    </source>
</evidence>
<accession>A0A7R9ZUP3</accession>
<sequence>MGPALSCCTSCPRCDQGKDNLLGILIRNAVMTFDQGLLGVDVHVGSMQAVAHLMEVTITDITLDNPPNFKSDYLLHVKHCRVNFDAMSIIRSMGKKAAVEEVTFQGVDFVYEPRLKGSNLTELKKNLQQDDKKFENKEKIELTVHKVCLTGCVARMFVHGFGPRLSIADIVYEDFNKEFGGATALMDIIRILLITVLKSALDTAQANVKGAGQAALTTAKTAGSLAVGGAKAAVDVAKGAALGAALKAAGSAKNLVGHCVDRGNEGRAGGEGHAGGAGLSGGEGPVGGSDKPAE</sequence>
<feature type="compositionally biased region" description="Gly residues" evidence="1">
    <location>
        <begin position="271"/>
        <end position="287"/>
    </location>
</feature>
<organism evidence="2">
    <name type="scientific">Pyrodinium bahamense</name>
    <dbReference type="NCBI Taxonomy" id="73915"/>
    <lineage>
        <taxon>Eukaryota</taxon>
        <taxon>Sar</taxon>
        <taxon>Alveolata</taxon>
        <taxon>Dinophyceae</taxon>
        <taxon>Gonyaulacales</taxon>
        <taxon>Pyrocystaceae</taxon>
        <taxon>Pyrodinium</taxon>
    </lineage>
</organism>
<proteinExistence type="predicted"/>
<evidence type="ECO:0000313" key="2">
    <source>
        <dbReference type="EMBL" id="CAD8344514.1"/>
    </source>
</evidence>
<name>A0A7R9ZUP3_9DINO</name>